<dbReference type="GO" id="GO:0019878">
    <property type="term" value="P:lysine biosynthetic process via aminoadipic acid"/>
    <property type="evidence" value="ECO:0007669"/>
    <property type="project" value="TreeGrafter"/>
</dbReference>
<dbReference type="InterPro" id="IPR037143">
    <property type="entry name" value="4-PPantetheinyl_Trfase_dom_sf"/>
</dbReference>
<dbReference type="GO" id="GO:0008897">
    <property type="term" value="F:holo-[acyl-carrier-protein] synthase activity"/>
    <property type="evidence" value="ECO:0007669"/>
    <property type="project" value="InterPro"/>
</dbReference>
<evidence type="ECO:0000313" key="4">
    <source>
        <dbReference type="EMBL" id="ADI58627.1"/>
    </source>
</evidence>
<gene>
    <name evidence="4" type="primary">asuC1</name>
</gene>
<dbReference type="InterPro" id="IPR050559">
    <property type="entry name" value="P-Pant_transferase_sf"/>
</dbReference>
<organism evidence="4">
    <name type="scientific">Streptomyces nodosus subsp. asukaensis</name>
    <dbReference type="NCBI Taxonomy" id="222892"/>
    <lineage>
        <taxon>Bacteria</taxon>
        <taxon>Bacillati</taxon>
        <taxon>Actinomycetota</taxon>
        <taxon>Actinomycetes</taxon>
        <taxon>Kitasatosporales</taxon>
        <taxon>Streptomycetaceae</taxon>
        <taxon>Streptomyces</taxon>
    </lineage>
</organism>
<protein>
    <submittedName>
        <fullName evidence="4">AsuC1</fullName>
    </submittedName>
</protein>
<dbReference type="PANTHER" id="PTHR12215">
    <property type="entry name" value="PHOSPHOPANTETHEINE TRANSFERASE"/>
    <property type="match status" value="1"/>
</dbReference>
<dbReference type="GO" id="GO:0005829">
    <property type="term" value="C:cytosol"/>
    <property type="evidence" value="ECO:0007669"/>
    <property type="project" value="TreeGrafter"/>
</dbReference>
<proteinExistence type="inferred from homology"/>
<dbReference type="SUPFAM" id="SSF56214">
    <property type="entry name" value="4'-phosphopantetheinyl transferase"/>
    <property type="match status" value="2"/>
</dbReference>
<accession>D7P5U9</accession>
<evidence type="ECO:0000256" key="1">
    <source>
        <dbReference type="ARBA" id="ARBA00010990"/>
    </source>
</evidence>
<dbReference type="EMBL" id="GQ926890">
    <property type="protein sequence ID" value="ADI58627.1"/>
    <property type="molecule type" value="Genomic_DNA"/>
</dbReference>
<dbReference type="AlphaFoldDB" id="D7P5U9"/>
<name>D7P5U9_STRNS</name>
<reference evidence="4" key="1">
    <citation type="journal article" date="2010" name="J. Biol. Chem.">
        <title>Biochemical and genetic insights into asukamycin biosynthesis.</title>
        <authorList>
            <person name="Rui Z."/>
            <person name="Petrickova K."/>
            <person name="Skanta F."/>
            <person name="Pospisil S."/>
            <person name="Yang Y."/>
            <person name="Chen C.Y."/>
            <person name="Tsai S.F."/>
            <person name="Floss H.G."/>
            <person name="Petricek M."/>
            <person name="Yu T.W."/>
        </authorList>
    </citation>
    <scope>NUCLEOTIDE SEQUENCE</scope>
    <source>
        <strain evidence="4">ATCC 29757</strain>
    </source>
</reference>
<dbReference type="Gene3D" id="3.90.470.20">
    <property type="entry name" value="4'-phosphopantetheinyl transferase domain"/>
    <property type="match status" value="2"/>
</dbReference>
<dbReference type="PANTHER" id="PTHR12215:SF10">
    <property type="entry name" value="L-AMINOADIPATE-SEMIALDEHYDE DEHYDROGENASE-PHOSPHOPANTETHEINYL TRANSFERASE"/>
    <property type="match status" value="1"/>
</dbReference>
<dbReference type="InterPro" id="IPR008278">
    <property type="entry name" value="4-PPantetheinyl_Trfase_dom"/>
</dbReference>
<dbReference type="GO" id="GO:0000287">
    <property type="term" value="F:magnesium ion binding"/>
    <property type="evidence" value="ECO:0007669"/>
    <property type="project" value="InterPro"/>
</dbReference>
<keyword evidence="2" id="KW-0808">Transferase</keyword>
<dbReference type="Pfam" id="PF01648">
    <property type="entry name" value="ACPS"/>
    <property type="match status" value="1"/>
</dbReference>
<evidence type="ECO:0000256" key="2">
    <source>
        <dbReference type="ARBA" id="ARBA00022679"/>
    </source>
</evidence>
<comment type="similarity">
    <text evidence="1">Belongs to the P-Pant transferase superfamily. Gsp/Sfp/HetI/AcpT family.</text>
</comment>
<feature type="domain" description="4'-phosphopantetheinyl transferase" evidence="3">
    <location>
        <begin position="109"/>
        <end position="185"/>
    </location>
</feature>
<evidence type="ECO:0000259" key="3">
    <source>
        <dbReference type="Pfam" id="PF01648"/>
    </source>
</evidence>
<sequence length="219" mass="23632">MVVRHGRSTGGVASGDLDVLSAEERRRVAAFRDPLRSVHYATAHAEVRRCLAGILGCDPARIRFGRRPCAGCGRTGHGRPYISRPRTRWEFSLSRSGPHWVCAAAEGVRVGVDLERVRPMDVSSLTPTILSAGERRHLGGVPPEFRAAEFIRCWTRKEAVVKASGIGIEAELGAIDVDPGRAGARVNHRVTGCEFDTWSVTDLPARAGLMSAIAVPACS</sequence>